<feature type="signal peptide" evidence="1">
    <location>
        <begin position="1"/>
        <end position="19"/>
    </location>
</feature>
<keyword evidence="3" id="KW-1185">Reference proteome</keyword>
<name>A0ABV8AFY4_9FLAO</name>
<sequence>MKKFIILLICLTLFQVTEAQDTYDINGERLELKSLSKGRLDLFMTTTDGSKRFFVKKDEGDFIELKQAIGANGQAQYISTLAELTNDSDVTLEKVKFTRASLNNFVGFYNYKKAIETEDGNRDYPVNFRFGFSGGVTNNPFVTNPDNILSPMFGVELELYGDTDTPRHSGFLQGRHSFSSDDFNYSATEFSLGYRFRIINQERFNIYVQTKFATLNFISEELPVLNGQMVTVEEVNETEFNLPLIFGLGTDIKVSDHSYLTLIFGELFAIFQENQGNFPTDIALGYKFNL</sequence>
<evidence type="ECO:0008006" key="4">
    <source>
        <dbReference type="Google" id="ProtNLM"/>
    </source>
</evidence>
<dbReference type="Proteomes" id="UP001595812">
    <property type="component" value="Unassembled WGS sequence"/>
</dbReference>
<protein>
    <recommendedName>
        <fullName evidence="4">Outer membrane protein with beta-barrel domain</fullName>
    </recommendedName>
</protein>
<gene>
    <name evidence="2" type="ORF">ACFOSX_05180</name>
</gene>
<comment type="caution">
    <text evidence="2">The sequence shown here is derived from an EMBL/GenBank/DDBJ whole genome shotgun (WGS) entry which is preliminary data.</text>
</comment>
<keyword evidence="1" id="KW-0732">Signal</keyword>
<dbReference type="RefSeq" id="WP_386097693.1">
    <property type="nucleotide sequence ID" value="NZ_JBHSAT010000004.1"/>
</dbReference>
<evidence type="ECO:0000313" key="2">
    <source>
        <dbReference type="EMBL" id="MFC3876619.1"/>
    </source>
</evidence>
<feature type="chain" id="PRO_5045966511" description="Outer membrane protein with beta-barrel domain" evidence="1">
    <location>
        <begin position="20"/>
        <end position="290"/>
    </location>
</feature>
<organism evidence="2 3">
    <name type="scientific">Winogradskyella maritima</name>
    <dbReference type="NCBI Taxonomy" id="1517766"/>
    <lineage>
        <taxon>Bacteria</taxon>
        <taxon>Pseudomonadati</taxon>
        <taxon>Bacteroidota</taxon>
        <taxon>Flavobacteriia</taxon>
        <taxon>Flavobacteriales</taxon>
        <taxon>Flavobacteriaceae</taxon>
        <taxon>Winogradskyella</taxon>
    </lineage>
</organism>
<evidence type="ECO:0000256" key="1">
    <source>
        <dbReference type="SAM" id="SignalP"/>
    </source>
</evidence>
<evidence type="ECO:0000313" key="3">
    <source>
        <dbReference type="Proteomes" id="UP001595812"/>
    </source>
</evidence>
<dbReference type="EMBL" id="JBHSAT010000004">
    <property type="protein sequence ID" value="MFC3876619.1"/>
    <property type="molecule type" value="Genomic_DNA"/>
</dbReference>
<reference evidence="3" key="1">
    <citation type="journal article" date="2019" name="Int. J. Syst. Evol. Microbiol.">
        <title>The Global Catalogue of Microorganisms (GCM) 10K type strain sequencing project: providing services to taxonomists for standard genome sequencing and annotation.</title>
        <authorList>
            <consortium name="The Broad Institute Genomics Platform"/>
            <consortium name="The Broad Institute Genome Sequencing Center for Infectious Disease"/>
            <person name="Wu L."/>
            <person name="Ma J."/>
        </authorList>
    </citation>
    <scope>NUCLEOTIDE SEQUENCE [LARGE SCALE GENOMIC DNA]</scope>
    <source>
        <strain evidence="3">CECT 8979</strain>
    </source>
</reference>
<proteinExistence type="predicted"/>
<accession>A0ABV8AFY4</accession>